<evidence type="ECO:0000256" key="1">
    <source>
        <dbReference type="SAM" id="MobiDB-lite"/>
    </source>
</evidence>
<reference evidence="2" key="1">
    <citation type="submission" date="2021-01" db="EMBL/GenBank/DDBJ databases">
        <authorList>
            <person name="Corre E."/>
            <person name="Pelletier E."/>
            <person name="Niang G."/>
            <person name="Scheremetjew M."/>
            <person name="Finn R."/>
            <person name="Kale V."/>
            <person name="Holt S."/>
            <person name="Cochrane G."/>
            <person name="Meng A."/>
            <person name="Brown T."/>
            <person name="Cohen L."/>
        </authorList>
    </citation>
    <scope>NUCLEOTIDE SEQUENCE</scope>
    <source>
        <strain evidence="2">CCMP219</strain>
    </source>
</reference>
<name>A0A7R9V5A5_9CHLO</name>
<feature type="compositionally biased region" description="Basic and acidic residues" evidence="1">
    <location>
        <begin position="79"/>
        <end position="92"/>
    </location>
</feature>
<dbReference type="AlphaFoldDB" id="A0A7R9V5A5"/>
<protein>
    <submittedName>
        <fullName evidence="2">Uncharacterized protein</fullName>
    </submittedName>
</protein>
<evidence type="ECO:0000313" key="2">
    <source>
        <dbReference type="EMBL" id="CAD8285413.1"/>
    </source>
</evidence>
<proteinExistence type="predicted"/>
<gene>
    <name evidence="2" type="ORF">CEUR00632_LOCUS5451</name>
</gene>
<organism evidence="2">
    <name type="scientific">Chlamydomonas euryale</name>
    <dbReference type="NCBI Taxonomy" id="1486919"/>
    <lineage>
        <taxon>Eukaryota</taxon>
        <taxon>Viridiplantae</taxon>
        <taxon>Chlorophyta</taxon>
        <taxon>core chlorophytes</taxon>
        <taxon>Chlorophyceae</taxon>
        <taxon>CS clade</taxon>
        <taxon>Chlamydomonadales</taxon>
        <taxon>Chlamydomonadaceae</taxon>
        <taxon>Chlamydomonas</taxon>
    </lineage>
</organism>
<feature type="region of interest" description="Disordered" evidence="1">
    <location>
        <begin position="73"/>
        <end position="103"/>
    </location>
</feature>
<sequence length="127" mass="12286">MVGGAADLATGALGDVTRGLGDITDAVNPLGHAQRHLGFGGNIIDDGRESTAGSVVDRDGAHGKQSKLKRFFGIGGKVGGKDGGRAGGRDGGDGAPGPGKKTVATKGLLKMVAQRQVPGVGAGSGGG</sequence>
<dbReference type="EMBL" id="HBEC01011867">
    <property type="protein sequence ID" value="CAD8285413.1"/>
    <property type="molecule type" value="Transcribed_RNA"/>
</dbReference>
<accession>A0A7R9V5A5</accession>